<gene>
    <name evidence="2" type="ORF">Fcan01_26938</name>
</gene>
<feature type="compositionally biased region" description="Acidic residues" evidence="1">
    <location>
        <begin position="97"/>
        <end position="113"/>
    </location>
</feature>
<reference evidence="2 3" key="1">
    <citation type="submission" date="2015-12" db="EMBL/GenBank/DDBJ databases">
        <title>The genome of Folsomia candida.</title>
        <authorList>
            <person name="Faddeeva A."/>
            <person name="Derks M.F."/>
            <person name="Anvar Y."/>
            <person name="Smit S."/>
            <person name="Van Straalen N."/>
            <person name="Roelofs D."/>
        </authorList>
    </citation>
    <scope>NUCLEOTIDE SEQUENCE [LARGE SCALE GENOMIC DNA]</scope>
    <source>
        <strain evidence="2 3">VU population</strain>
        <tissue evidence="2">Whole body</tissue>
    </source>
</reference>
<dbReference type="AlphaFoldDB" id="A0A226D0B8"/>
<feature type="region of interest" description="Disordered" evidence="1">
    <location>
        <begin position="96"/>
        <end position="117"/>
    </location>
</feature>
<protein>
    <submittedName>
        <fullName evidence="2">Uncharacterized protein</fullName>
    </submittedName>
</protein>
<proteinExistence type="predicted"/>
<accession>A0A226D0B8</accession>
<keyword evidence="3" id="KW-1185">Reference proteome</keyword>
<comment type="caution">
    <text evidence="2">The sequence shown here is derived from an EMBL/GenBank/DDBJ whole genome shotgun (WGS) entry which is preliminary data.</text>
</comment>
<evidence type="ECO:0000256" key="1">
    <source>
        <dbReference type="SAM" id="MobiDB-lite"/>
    </source>
</evidence>
<evidence type="ECO:0000313" key="3">
    <source>
        <dbReference type="Proteomes" id="UP000198287"/>
    </source>
</evidence>
<sequence length="138" mass="15425">MFKWSYATPLVGLALGDFSTLTKSCHVIYHFSQLGNGILTDSLKFVDHTPSGCVPLRLFHFNETMSLISTLSLSSRLRKKKREEIPKEVVDILAIPEEQEIDSPDDSDDEFEDPSGVPEVIMHLDELELSGDSDVDAE</sequence>
<evidence type="ECO:0000313" key="2">
    <source>
        <dbReference type="EMBL" id="OXA38314.1"/>
    </source>
</evidence>
<organism evidence="2 3">
    <name type="scientific">Folsomia candida</name>
    <name type="common">Springtail</name>
    <dbReference type="NCBI Taxonomy" id="158441"/>
    <lineage>
        <taxon>Eukaryota</taxon>
        <taxon>Metazoa</taxon>
        <taxon>Ecdysozoa</taxon>
        <taxon>Arthropoda</taxon>
        <taxon>Hexapoda</taxon>
        <taxon>Collembola</taxon>
        <taxon>Entomobryomorpha</taxon>
        <taxon>Isotomoidea</taxon>
        <taxon>Isotomidae</taxon>
        <taxon>Proisotominae</taxon>
        <taxon>Folsomia</taxon>
    </lineage>
</organism>
<name>A0A226D0B8_FOLCA</name>
<dbReference type="Proteomes" id="UP000198287">
    <property type="component" value="Unassembled WGS sequence"/>
</dbReference>
<dbReference type="EMBL" id="LNIX01000047">
    <property type="protein sequence ID" value="OXA38314.1"/>
    <property type="molecule type" value="Genomic_DNA"/>
</dbReference>